<proteinExistence type="predicted"/>
<organism evidence="2 3">
    <name type="scientific">Caenorhabditis nigoni</name>
    <dbReference type="NCBI Taxonomy" id="1611254"/>
    <lineage>
        <taxon>Eukaryota</taxon>
        <taxon>Metazoa</taxon>
        <taxon>Ecdysozoa</taxon>
        <taxon>Nematoda</taxon>
        <taxon>Chromadorea</taxon>
        <taxon>Rhabditida</taxon>
        <taxon>Rhabditina</taxon>
        <taxon>Rhabditomorpha</taxon>
        <taxon>Rhabditoidea</taxon>
        <taxon>Rhabditidae</taxon>
        <taxon>Peloderinae</taxon>
        <taxon>Caenorhabditis</taxon>
    </lineage>
</organism>
<comment type="caution">
    <text evidence="2">The sequence shown here is derived from an EMBL/GenBank/DDBJ whole genome shotgun (WGS) entry which is preliminary data.</text>
</comment>
<name>A0A2G5VIB9_9PELO</name>
<reference evidence="3" key="1">
    <citation type="submission" date="2017-10" db="EMBL/GenBank/DDBJ databases">
        <title>Rapid genome shrinkage in a self-fertile nematode reveals novel sperm competition proteins.</title>
        <authorList>
            <person name="Yin D."/>
            <person name="Schwarz E.M."/>
            <person name="Thomas C.G."/>
            <person name="Felde R.L."/>
            <person name="Korf I.F."/>
            <person name="Cutter A.D."/>
            <person name="Schartner C.M."/>
            <person name="Ralston E.J."/>
            <person name="Meyer B.J."/>
            <person name="Haag E.S."/>
        </authorList>
    </citation>
    <scope>NUCLEOTIDE SEQUENCE [LARGE SCALE GENOMIC DNA]</scope>
    <source>
        <strain evidence="3">JU1422</strain>
    </source>
</reference>
<dbReference type="AlphaFoldDB" id="A0A2G5VIB9"/>
<evidence type="ECO:0000256" key="1">
    <source>
        <dbReference type="SAM" id="MobiDB-lite"/>
    </source>
</evidence>
<feature type="region of interest" description="Disordered" evidence="1">
    <location>
        <begin position="78"/>
        <end position="107"/>
    </location>
</feature>
<accession>A0A2G5VIB9</accession>
<feature type="compositionally biased region" description="Basic and acidic residues" evidence="1">
    <location>
        <begin position="93"/>
        <end position="107"/>
    </location>
</feature>
<gene>
    <name evidence="2" type="primary">Cnig_chr_I.g1941</name>
    <name evidence="2" type="ORF">B9Z55_001941</name>
</gene>
<keyword evidence="3" id="KW-1185">Reference proteome</keyword>
<dbReference type="Proteomes" id="UP000230233">
    <property type="component" value="Chromosome I"/>
</dbReference>
<protein>
    <submittedName>
        <fullName evidence="2">Uncharacterized protein</fullName>
    </submittedName>
</protein>
<dbReference type="EMBL" id="PDUG01000001">
    <property type="protein sequence ID" value="PIC51421.1"/>
    <property type="molecule type" value="Genomic_DNA"/>
</dbReference>
<evidence type="ECO:0000313" key="2">
    <source>
        <dbReference type="EMBL" id="PIC51421.1"/>
    </source>
</evidence>
<sequence>MKSSNATPGDYVEEHSLATSLTSQQIFGPSLQTSEPFQSVQATSSSQCTARRSLLTSNSKDVEGCKETNVASGCKVSVTSASPDQPSKGIIQWDEKNNAVKPEKIVN</sequence>
<evidence type="ECO:0000313" key="3">
    <source>
        <dbReference type="Proteomes" id="UP000230233"/>
    </source>
</evidence>